<gene>
    <name evidence="1" type="primary">AlNc14C213G8957</name>
    <name evidence="1" type="ORF">ALNC14_100610</name>
</gene>
<name>F0WRF4_9STRA</name>
<dbReference type="HOGENOM" id="CLU_2377140_0_0_1"/>
<dbReference type="AlphaFoldDB" id="F0WRF4"/>
<sequence length="95" mass="11350">MQWAQEAWEIVMCTTVANCWHHTKMIDDDVYELVESIKQLALGQQPHHTADEFTHSYSALLTFYNQYLYLSKYLLYVRYFNTIFRDGILKEICTC</sequence>
<dbReference type="EMBL" id="FR824258">
    <property type="protein sequence ID" value="CCA23917.1"/>
    <property type="molecule type" value="Genomic_DNA"/>
</dbReference>
<reference evidence="1" key="1">
    <citation type="journal article" date="2011" name="PLoS Biol.">
        <title>Gene gain and loss during evolution of obligate parasitism in the white rust pathogen of Arabidopsis thaliana.</title>
        <authorList>
            <person name="Kemen E."/>
            <person name="Gardiner A."/>
            <person name="Schultz-Larsen T."/>
            <person name="Kemen A.C."/>
            <person name="Balmuth A.L."/>
            <person name="Robert-Seilaniantz A."/>
            <person name="Bailey K."/>
            <person name="Holub E."/>
            <person name="Studholme D.J."/>
            <person name="Maclean D."/>
            <person name="Jones J.D."/>
        </authorList>
    </citation>
    <scope>NUCLEOTIDE SEQUENCE</scope>
</reference>
<evidence type="ECO:0000313" key="1">
    <source>
        <dbReference type="EMBL" id="CCA23917.1"/>
    </source>
</evidence>
<reference evidence="1" key="2">
    <citation type="submission" date="2011-02" db="EMBL/GenBank/DDBJ databases">
        <authorList>
            <person name="MacLean D."/>
        </authorList>
    </citation>
    <scope>NUCLEOTIDE SEQUENCE</scope>
</reference>
<organism evidence="1">
    <name type="scientific">Albugo laibachii Nc14</name>
    <dbReference type="NCBI Taxonomy" id="890382"/>
    <lineage>
        <taxon>Eukaryota</taxon>
        <taxon>Sar</taxon>
        <taxon>Stramenopiles</taxon>
        <taxon>Oomycota</taxon>
        <taxon>Peronosporomycetes</taxon>
        <taxon>Albuginales</taxon>
        <taxon>Albuginaceae</taxon>
        <taxon>Albugo</taxon>
    </lineage>
</organism>
<accession>F0WRF4</accession>
<protein>
    <submittedName>
        <fullName evidence="1">AlNc14C213G8957 protein</fullName>
    </submittedName>
</protein>
<proteinExistence type="predicted"/>